<dbReference type="InterPro" id="IPR009057">
    <property type="entry name" value="Homeodomain-like_sf"/>
</dbReference>
<evidence type="ECO:0000256" key="1">
    <source>
        <dbReference type="ARBA" id="ARBA00023015"/>
    </source>
</evidence>
<dbReference type="AlphaFoldDB" id="A0A081BFG2"/>
<dbReference type="STRING" id="1333998.M2A_3279"/>
<dbReference type="SUPFAM" id="SSF46689">
    <property type="entry name" value="Homeodomain-like"/>
    <property type="match status" value="1"/>
</dbReference>
<evidence type="ECO:0000313" key="7">
    <source>
        <dbReference type="Proteomes" id="UP000028702"/>
    </source>
</evidence>
<evidence type="ECO:0000256" key="3">
    <source>
        <dbReference type="ARBA" id="ARBA00023163"/>
    </source>
</evidence>
<evidence type="ECO:0000256" key="2">
    <source>
        <dbReference type="ARBA" id="ARBA00023125"/>
    </source>
</evidence>
<keyword evidence="1" id="KW-0805">Transcription regulation</keyword>
<dbReference type="PROSITE" id="PS01081">
    <property type="entry name" value="HTH_TETR_1"/>
    <property type="match status" value="1"/>
</dbReference>
<protein>
    <submittedName>
        <fullName evidence="6">TetR family transcriptional regulator</fullName>
    </submittedName>
</protein>
<organism evidence="6 7">
    <name type="scientific">Tepidicaulis marinus</name>
    <dbReference type="NCBI Taxonomy" id="1333998"/>
    <lineage>
        <taxon>Bacteria</taxon>
        <taxon>Pseudomonadati</taxon>
        <taxon>Pseudomonadota</taxon>
        <taxon>Alphaproteobacteria</taxon>
        <taxon>Hyphomicrobiales</taxon>
        <taxon>Parvibaculaceae</taxon>
        <taxon>Tepidicaulis</taxon>
    </lineage>
</organism>
<proteinExistence type="predicted"/>
<dbReference type="EMBL" id="BBIO01000029">
    <property type="protein sequence ID" value="GAK46780.1"/>
    <property type="molecule type" value="Genomic_DNA"/>
</dbReference>
<keyword evidence="7" id="KW-1185">Reference proteome</keyword>
<keyword evidence="3" id="KW-0804">Transcription</keyword>
<sequence>MPKGSGEKRQGLAAWREEQQHQSRKAVLIAAYHLFAVRGFQRTSMIDIAKAAPASTATIYKHFASKELLLAGVVEDMFEEKPSVPVDLKRERNGQAYAFLSSMVMADARQVMRNLVDQDYDGAAMPVLEDWLEESGKRSRVEC</sequence>
<dbReference type="PROSITE" id="PS50977">
    <property type="entry name" value="HTH_TETR_2"/>
    <property type="match status" value="1"/>
</dbReference>
<dbReference type="PRINTS" id="PR00455">
    <property type="entry name" value="HTHTETR"/>
</dbReference>
<evidence type="ECO:0000256" key="4">
    <source>
        <dbReference type="PROSITE-ProRule" id="PRU00335"/>
    </source>
</evidence>
<dbReference type="eggNOG" id="COG1309">
    <property type="taxonomic scope" value="Bacteria"/>
</dbReference>
<dbReference type="PANTHER" id="PTHR30055:SF234">
    <property type="entry name" value="HTH-TYPE TRANSCRIPTIONAL REGULATOR BETI"/>
    <property type="match status" value="1"/>
</dbReference>
<dbReference type="InterPro" id="IPR023772">
    <property type="entry name" value="DNA-bd_HTH_TetR-type_CS"/>
</dbReference>
<dbReference type="GO" id="GO:0003700">
    <property type="term" value="F:DNA-binding transcription factor activity"/>
    <property type="evidence" value="ECO:0007669"/>
    <property type="project" value="TreeGrafter"/>
</dbReference>
<dbReference type="Gene3D" id="1.10.357.10">
    <property type="entry name" value="Tetracycline Repressor, domain 2"/>
    <property type="match status" value="1"/>
</dbReference>
<accession>A0A081BFG2</accession>
<feature type="domain" description="HTH tetR-type" evidence="5">
    <location>
        <begin position="21"/>
        <end position="81"/>
    </location>
</feature>
<dbReference type="Pfam" id="PF00440">
    <property type="entry name" value="TetR_N"/>
    <property type="match status" value="1"/>
</dbReference>
<dbReference type="InterPro" id="IPR001647">
    <property type="entry name" value="HTH_TetR"/>
</dbReference>
<dbReference type="PANTHER" id="PTHR30055">
    <property type="entry name" value="HTH-TYPE TRANSCRIPTIONAL REGULATOR RUTR"/>
    <property type="match status" value="1"/>
</dbReference>
<comment type="caution">
    <text evidence="6">The sequence shown here is derived from an EMBL/GenBank/DDBJ whole genome shotgun (WGS) entry which is preliminary data.</text>
</comment>
<dbReference type="Proteomes" id="UP000028702">
    <property type="component" value="Unassembled WGS sequence"/>
</dbReference>
<dbReference type="InterPro" id="IPR050109">
    <property type="entry name" value="HTH-type_TetR-like_transc_reg"/>
</dbReference>
<name>A0A081BFG2_9HYPH</name>
<dbReference type="GO" id="GO:0000976">
    <property type="term" value="F:transcription cis-regulatory region binding"/>
    <property type="evidence" value="ECO:0007669"/>
    <property type="project" value="TreeGrafter"/>
</dbReference>
<reference evidence="6 7" key="1">
    <citation type="submission" date="2014-07" db="EMBL/GenBank/DDBJ databases">
        <title>Tepidicaulis marinum gen. nov., sp. nov., a novel marine bacterium denitrifying nitrate to nitrous oxide strictly under microaerobic conditions.</title>
        <authorList>
            <person name="Takeuchi M."/>
            <person name="Yamagishi T."/>
            <person name="Kamagata Y."/>
            <person name="Oshima K."/>
            <person name="Hattori M."/>
            <person name="Katayama T."/>
            <person name="Hanada S."/>
            <person name="Tamaki H."/>
            <person name="Marumo K."/>
            <person name="Maeda H."/>
            <person name="Nedachi M."/>
            <person name="Iwasaki W."/>
            <person name="Suwa Y."/>
            <person name="Sakata S."/>
        </authorList>
    </citation>
    <scope>NUCLEOTIDE SEQUENCE [LARGE SCALE GENOMIC DNA]</scope>
    <source>
        <strain evidence="6 7">MA2</strain>
    </source>
</reference>
<dbReference type="RefSeq" id="WP_052379575.1">
    <property type="nucleotide sequence ID" value="NZ_BBIO01000029.1"/>
</dbReference>
<evidence type="ECO:0000313" key="6">
    <source>
        <dbReference type="EMBL" id="GAK46780.1"/>
    </source>
</evidence>
<keyword evidence="2 4" id="KW-0238">DNA-binding</keyword>
<evidence type="ECO:0000259" key="5">
    <source>
        <dbReference type="PROSITE" id="PS50977"/>
    </source>
</evidence>
<feature type="DNA-binding region" description="H-T-H motif" evidence="4">
    <location>
        <begin position="44"/>
        <end position="63"/>
    </location>
</feature>
<gene>
    <name evidence="6" type="ORF">M2A_3279</name>
</gene>